<keyword evidence="3" id="KW-0732">Signal</keyword>
<evidence type="ECO:0000256" key="3">
    <source>
        <dbReference type="SAM" id="SignalP"/>
    </source>
</evidence>
<dbReference type="SMART" id="SM00020">
    <property type="entry name" value="Tryp_SPc"/>
    <property type="match status" value="1"/>
</dbReference>
<accession>A0A4P9YVY2</accession>
<keyword evidence="6" id="KW-1185">Reference proteome</keyword>
<dbReference type="InterPro" id="IPR001314">
    <property type="entry name" value="Peptidase_S1A"/>
</dbReference>
<dbReference type="InterPro" id="IPR009003">
    <property type="entry name" value="Peptidase_S1_PA"/>
</dbReference>
<dbReference type="InterPro" id="IPR051487">
    <property type="entry name" value="Ser/Thr_Proteases_Immune/Dev"/>
</dbReference>
<dbReference type="Pfam" id="PF00089">
    <property type="entry name" value="Trypsin"/>
    <property type="match status" value="1"/>
</dbReference>
<dbReference type="PROSITE" id="PS50240">
    <property type="entry name" value="TRYPSIN_DOM"/>
    <property type="match status" value="1"/>
</dbReference>
<dbReference type="EMBL" id="KZ990832">
    <property type="protein sequence ID" value="RKP23602.1"/>
    <property type="molecule type" value="Genomic_DNA"/>
</dbReference>
<dbReference type="OrthoDB" id="6380398at2759"/>
<dbReference type="SUPFAM" id="SSF50494">
    <property type="entry name" value="Trypsin-like serine proteases"/>
    <property type="match status" value="1"/>
</dbReference>
<dbReference type="InterPro" id="IPR001254">
    <property type="entry name" value="Trypsin_dom"/>
</dbReference>
<proteinExistence type="predicted"/>
<dbReference type="CDD" id="cd00190">
    <property type="entry name" value="Tryp_SPc"/>
    <property type="match status" value="1"/>
</dbReference>
<keyword evidence="1" id="KW-1015">Disulfide bond</keyword>
<keyword evidence="2" id="KW-0378">Hydrolase</keyword>
<keyword evidence="2" id="KW-0645">Protease</keyword>
<dbReference type="PROSITE" id="PS00135">
    <property type="entry name" value="TRYPSIN_SER"/>
    <property type="match status" value="1"/>
</dbReference>
<feature type="chain" id="PRO_5021013287" evidence="3">
    <location>
        <begin position="22"/>
        <end position="419"/>
    </location>
</feature>
<dbReference type="InterPro" id="IPR018114">
    <property type="entry name" value="TRYPSIN_HIS"/>
</dbReference>
<dbReference type="AlphaFoldDB" id="A0A4P9YVY2"/>
<evidence type="ECO:0000313" key="5">
    <source>
        <dbReference type="EMBL" id="RKP23602.1"/>
    </source>
</evidence>
<dbReference type="PROSITE" id="PS00134">
    <property type="entry name" value="TRYPSIN_HIS"/>
    <property type="match status" value="1"/>
</dbReference>
<dbReference type="PANTHER" id="PTHR24256">
    <property type="entry name" value="TRYPTASE-RELATED"/>
    <property type="match status" value="1"/>
</dbReference>
<evidence type="ECO:0000259" key="4">
    <source>
        <dbReference type="PROSITE" id="PS50240"/>
    </source>
</evidence>
<feature type="signal peptide" evidence="3">
    <location>
        <begin position="1"/>
        <end position="21"/>
    </location>
</feature>
<protein>
    <submittedName>
        <fullName evidence="5">Trypsin-like cysteine/serine peptidase domain-containing protein</fullName>
    </submittedName>
</protein>
<organism evidence="5 6">
    <name type="scientific">Syncephalis pseudoplumigaleata</name>
    <dbReference type="NCBI Taxonomy" id="1712513"/>
    <lineage>
        <taxon>Eukaryota</taxon>
        <taxon>Fungi</taxon>
        <taxon>Fungi incertae sedis</taxon>
        <taxon>Zoopagomycota</taxon>
        <taxon>Zoopagomycotina</taxon>
        <taxon>Zoopagomycetes</taxon>
        <taxon>Zoopagales</taxon>
        <taxon>Piptocephalidaceae</taxon>
        <taxon>Syncephalis</taxon>
    </lineage>
</organism>
<gene>
    <name evidence="5" type="ORF">SYNPS1DRAFT_24330</name>
</gene>
<dbReference type="InterPro" id="IPR043504">
    <property type="entry name" value="Peptidase_S1_PA_chymotrypsin"/>
</dbReference>
<evidence type="ECO:0000256" key="2">
    <source>
        <dbReference type="RuleBase" id="RU363034"/>
    </source>
</evidence>
<evidence type="ECO:0000256" key="1">
    <source>
        <dbReference type="ARBA" id="ARBA00023157"/>
    </source>
</evidence>
<name>A0A4P9YVY2_9FUNG</name>
<feature type="domain" description="Peptidase S1" evidence="4">
    <location>
        <begin position="37"/>
        <end position="339"/>
    </location>
</feature>
<evidence type="ECO:0000313" key="6">
    <source>
        <dbReference type="Proteomes" id="UP000278143"/>
    </source>
</evidence>
<dbReference type="PRINTS" id="PR00722">
    <property type="entry name" value="CHYMOTRYPSIN"/>
</dbReference>
<dbReference type="GO" id="GO:0006508">
    <property type="term" value="P:proteolysis"/>
    <property type="evidence" value="ECO:0007669"/>
    <property type="project" value="UniProtKB-KW"/>
</dbReference>
<keyword evidence="2" id="KW-0720">Serine protease</keyword>
<dbReference type="GO" id="GO:0004252">
    <property type="term" value="F:serine-type endopeptidase activity"/>
    <property type="evidence" value="ECO:0007669"/>
    <property type="project" value="InterPro"/>
</dbReference>
<dbReference type="Proteomes" id="UP000278143">
    <property type="component" value="Unassembled WGS sequence"/>
</dbReference>
<reference evidence="6" key="1">
    <citation type="journal article" date="2018" name="Nat. Microbiol.">
        <title>Leveraging single-cell genomics to expand the fungal tree of life.</title>
        <authorList>
            <person name="Ahrendt S.R."/>
            <person name="Quandt C.A."/>
            <person name="Ciobanu D."/>
            <person name="Clum A."/>
            <person name="Salamov A."/>
            <person name="Andreopoulos B."/>
            <person name="Cheng J.F."/>
            <person name="Woyke T."/>
            <person name="Pelin A."/>
            <person name="Henrissat B."/>
            <person name="Reynolds N.K."/>
            <person name="Benny G.L."/>
            <person name="Smith M.E."/>
            <person name="James T.Y."/>
            <person name="Grigoriev I.V."/>
        </authorList>
    </citation>
    <scope>NUCLEOTIDE SEQUENCE [LARGE SCALE GENOMIC DNA]</scope>
    <source>
        <strain evidence="6">Benny S71-1</strain>
    </source>
</reference>
<sequence>MAWLVVGAWCLSLHWPRHVRALPSAKGLRLPDGDMALVGGTLASTGAFPFAVKLRKNGRIVCGGSILSPQWILTAAHCFVEQPGGDGYDANLPYKDLVSPKELTVTVGWAMNDPREYAVDRIVAAPQFRMNSTSTRGDVGLVHLAVPIPTNPDKQRTDAAFENAIFRAVRLWPPGGPIPTGPYMAVGWGRLESRDKTAGLRSVSLWPSDPGQCARAVPDIQGQLAGLLCAGRGDGHDTCFGDSGGPLLVRADAPRTQIVTATPVPPAEDMPSRADGTYAESRPFKAPSLYKSTARWVLVGITSYGANTLGGMPDCGVAGMVGVYTRLEAYIPFILEVTGIPAGELLADISGSGVDVSTMPADVDMDGERHDSKIMVRSFQASAATRAQSWAFDETGRAWRMLLAGYVVIATCYTYCCAA</sequence>
<dbReference type="Gene3D" id="2.40.10.10">
    <property type="entry name" value="Trypsin-like serine proteases"/>
    <property type="match status" value="3"/>
</dbReference>
<dbReference type="InterPro" id="IPR033116">
    <property type="entry name" value="TRYPSIN_SER"/>
</dbReference>